<protein>
    <submittedName>
        <fullName evidence="1">Uncharacterized protein</fullName>
    </submittedName>
</protein>
<name>A0ACC0WPE5_9STRA</name>
<organism evidence="1 2">
    <name type="scientific">Peronosclerospora sorghi</name>
    <dbReference type="NCBI Taxonomy" id="230839"/>
    <lineage>
        <taxon>Eukaryota</taxon>
        <taxon>Sar</taxon>
        <taxon>Stramenopiles</taxon>
        <taxon>Oomycota</taxon>
        <taxon>Peronosporomycetes</taxon>
        <taxon>Peronosporales</taxon>
        <taxon>Peronosporaceae</taxon>
        <taxon>Peronosclerospora</taxon>
    </lineage>
</organism>
<reference evidence="1 2" key="1">
    <citation type="journal article" date="2022" name="bioRxiv">
        <title>The genome of the oomycete Peronosclerospora sorghi, a cosmopolitan pathogen of maize and sorghum, is inflated with dispersed pseudogenes.</title>
        <authorList>
            <person name="Fletcher K."/>
            <person name="Martin F."/>
            <person name="Isakeit T."/>
            <person name="Cavanaugh K."/>
            <person name="Magill C."/>
            <person name="Michelmore R."/>
        </authorList>
    </citation>
    <scope>NUCLEOTIDE SEQUENCE [LARGE SCALE GENOMIC DNA]</scope>
    <source>
        <strain evidence="1">P6</strain>
    </source>
</reference>
<keyword evidence="2" id="KW-1185">Reference proteome</keyword>
<proteinExistence type="predicted"/>
<evidence type="ECO:0000313" key="2">
    <source>
        <dbReference type="Proteomes" id="UP001163321"/>
    </source>
</evidence>
<dbReference type="EMBL" id="CM047589">
    <property type="protein sequence ID" value="KAI9919963.1"/>
    <property type="molecule type" value="Genomic_DNA"/>
</dbReference>
<evidence type="ECO:0000313" key="1">
    <source>
        <dbReference type="EMBL" id="KAI9919963.1"/>
    </source>
</evidence>
<accession>A0ACC0WPE5</accession>
<sequence length="176" mass="19434">MVKKVPRTCRLQSHRPTLPSIADTIDDNLDEIEVQEDDTADIALLSEGEPLVVFLSPSLHHFIIVYFVAAIKHSKPSVALGNEKEGAAYINDPRLTGSPTAAYNQASNVGCSRIIPGFKHGRLRRYDASDSREHAKHNGRTRPIPATLKLDMLTTKLETPGIQSHLSGGLLHKKRR</sequence>
<gene>
    <name evidence="1" type="ORF">PsorP6_015502</name>
</gene>
<comment type="caution">
    <text evidence="1">The sequence shown here is derived from an EMBL/GenBank/DDBJ whole genome shotgun (WGS) entry which is preliminary data.</text>
</comment>
<dbReference type="Proteomes" id="UP001163321">
    <property type="component" value="Chromosome 10"/>
</dbReference>